<protein>
    <submittedName>
        <fullName evidence="1">Uncharacterized protein</fullName>
    </submittedName>
</protein>
<dbReference type="RefSeq" id="WP_104763484.1">
    <property type="nucleotide sequence ID" value="NZ_FZPM01000025.1"/>
</dbReference>
<dbReference type="Proteomes" id="UP000256424">
    <property type="component" value="Unassembled WGS sequence"/>
</dbReference>
<reference evidence="1 2" key="1">
    <citation type="submission" date="2018-04" db="EMBL/GenBank/DDBJ databases">
        <title>Novel Campyloabacter and Helicobacter Species and Strains.</title>
        <authorList>
            <person name="Mannion A.J."/>
            <person name="Shen Z."/>
            <person name="Fox J.G."/>
        </authorList>
    </citation>
    <scope>NUCLEOTIDE SEQUENCE [LARGE SCALE GENOMIC DNA]</scope>
    <source>
        <strain evidence="1 2">MIT 97-5075</strain>
    </source>
</reference>
<keyword evidence="2" id="KW-1185">Reference proteome</keyword>
<evidence type="ECO:0000313" key="2">
    <source>
        <dbReference type="Proteomes" id="UP000256424"/>
    </source>
</evidence>
<dbReference type="AlphaFoldDB" id="A0A3D8J4S7"/>
<name>A0A3D8J4S7_9HELI</name>
<sequence>MQAKAINQNLESLVVTNKVATISQADANFLFNNIETSKVALLDSEEMKETKGEFLPVLLRLVGSSLFANAPGLNDSIYNGTLIQHLGSFATDEIIQAYENWIK</sequence>
<evidence type="ECO:0000313" key="1">
    <source>
        <dbReference type="EMBL" id="RDU72499.1"/>
    </source>
</evidence>
<dbReference type="OrthoDB" id="5330174at2"/>
<gene>
    <name evidence="1" type="ORF">CQA66_04075</name>
</gene>
<organism evidence="1 2">
    <name type="scientific">Helicobacter aurati</name>
    <dbReference type="NCBI Taxonomy" id="137778"/>
    <lineage>
        <taxon>Bacteria</taxon>
        <taxon>Pseudomonadati</taxon>
        <taxon>Campylobacterota</taxon>
        <taxon>Epsilonproteobacteria</taxon>
        <taxon>Campylobacterales</taxon>
        <taxon>Helicobacteraceae</taxon>
        <taxon>Helicobacter</taxon>
    </lineage>
</organism>
<accession>A0A3D8J4S7</accession>
<dbReference type="EMBL" id="NXLW01000006">
    <property type="protein sequence ID" value="RDU72499.1"/>
    <property type="molecule type" value="Genomic_DNA"/>
</dbReference>
<proteinExistence type="predicted"/>
<comment type="caution">
    <text evidence="1">The sequence shown here is derived from an EMBL/GenBank/DDBJ whole genome shotgun (WGS) entry which is preliminary data.</text>
</comment>